<feature type="transmembrane region" description="Helical" evidence="1">
    <location>
        <begin position="209"/>
        <end position="228"/>
    </location>
</feature>
<keyword evidence="1" id="KW-0812">Transmembrane</keyword>
<feature type="transmembrane region" description="Helical" evidence="1">
    <location>
        <begin position="401"/>
        <end position="422"/>
    </location>
</feature>
<feature type="transmembrane region" description="Helical" evidence="1">
    <location>
        <begin position="12"/>
        <end position="32"/>
    </location>
</feature>
<comment type="caution">
    <text evidence="3">The sequence shown here is derived from an EMBL/GenBank/DDBJ whole genome shotgun (WGS) entry which is preliminary data.</text>
</comment>
<name>A0A138A1A0_9ACTN</name>
<dbReference type="EMBL" id="LSRF01000058">
    <property type="protein sequence ID" value="KXP04189.1"/>
    <property type="molecule type" value="Genomic_DNA"/>
</dbReference>
<dbReference type="PANTHER" id="PTHR35791">
    <property type="entry name" value="UPF0754 MEMBRANE PROTEIN YHEB"/>
    <property type="match status" value="1"/>
</dbReference>
<dbReference type="AlphaFoldDB" id="A0A138A1A0"/>
<dbReference type="STRING" id="239498.AXK60_17400"/>
<organism evidence="3 4">
    <name type="scientific">Tsukamurella pseudospumae</name>
    <dbReference type="NCBI Taxonomy" id="239498"/>
    <lineage>
        <taxon>Bacteria</taxon>
        <taxon>Bacillati</taxon>
        <taxon>Actinomycetota</taxon>
        <taxon>Actinomycetes</taxon>
        <taxon>Mycobacteriales</taxon>
        <taxon>Tsukamurellaceae</taxon>
        <taxon>Tsukamurella</taxon>
    </lineage>
</organism>
<dbReference type="Proteomes" id="UP000070258">
    <property type="component" value="Unassembled WGS sequence"/>
</dbReference>
<evidence type="ECO:0000313" key="2">
    <source>
        <dbReference type="EMBL" id="KXO89422.1"/>
    </source>
</evidence>
<feature type="transmembrane region" description="Helical" evidence="1">
    <location>
        <begin position="234"/>
        <end position="254"/>
    </location>
</feature>
<proteinExistence type="predicted"/>
<keyword evidence="1" id="KW-0472">Membrane</keyword>
<dbReference type="OrthoDB" id="3631561at2"/>
<evidence type="ECO:0000313" key="5">
    <source>
        <dbReference type="Proteomes" id="UP000070409"/>
    </source>
</evidence>
<evidence type="ECO:0000313" key="3">
    <source>
        <dbReference type="EMBL" id="KXP04189.1"/>
    </source>
</evidence>
<reference evidence="4" key="2">
    <citation type="submission" date="2016-02" db="EMBL/GenBank/DDBJ databases">
        <authorList>
            <person name="Wen L."/>
            <person name="He K."/>
            <person name="Yang H."/>
        </authorList>
    </citation>
    <scope>NUCLEOTIDE SEQUENCE [LARGE SCALE GENOMIC DNA]</scope>
    <source>
        <strain evidence="4">JCM 15929</strain>
    </source>
</reference>
<gene>
    <name evidence="3" type="ORF">AXK60_17400</name>
    <name evidence="2" type="ORF">AXK61_11860</name>
</gene>
<keyword evidence="5" id="KW-1185">Reference proteome</keyword>
<evidence type="ECO:0000256" key="1">
    <source>
        <dbReference type="SAM" id="Phobius"/>
    </source>
</evidence>
<accession>A0A138A1A0</accession>
<sequence>MNAHLIEQLITIPLFTGIIGYITNWTGILMLFEPKRFYGIKIPGMATLYPLLPRRVQVIPAIQPDGRVGWQGIVPSRAEKMASIAVDKSLNKVGSIAEFYEVMDPEHVSEVLTRASLPMIPSIVESVMQRENPRLWYSLPEDVKLLVYRRVSASLPKDVRRITSTIGENIDDYIDAKLLVIRYLTNNPSVLKDIFYNMGRKELKFMQNFGFYFGFPMGFLLVALLHFFPYWWLLPLGGIVIGYVVNYIGILMIFEPIHPTWWVPWKQGLFLKRKKEIGEEYAKVMADKVITIENICDELLHGPRSDRTRATVETVLRDSIDNAAGWARGFVKLSVGSEAYDRVPQLVGAEALKVAEATVSQPQFVAEQQTKVREFVIERMSKLSPDDLSELLRSAIKQDEWLLFLHGAVLGSFAGFLHLAIFGV</sequence>
<protein>
    <recommendedName>
        <fullName evidence="6">DUF445 domain-containing protein</fullName>
    </recommendedName>
</protein>
<reference evidence="3" key="3">
    <citation type="submission" date="2016-02" db="EMBL/GenBank/DDBJ databases">
        <authorList>
            <person name="Teng J.L."/>
            <person name="Yang Y."/>
            <person name="Huang Y."/>
            <person name="Guo F."/>
            <person name="Wei W."/>
            <person name="Chen J.H."/>
            <person name="Wong S.Y."/>
            <person name="Lau S.K."/>
            <person name="Woo P.C."/>
        </authorList>
    </citation>
    <scope>NUCLEOTIDE SEQUENCE</scope>
    <source>
        <strain evidence="3">JCM 15929</strain>
    </source>
</reference>
<dbReference type="EMBL" id="LSRE01000050">
    <property type="protein sequence ID" value="KXO89422.1"/>
    <property type="molecule type" value="Genomic_DNA"/>
</dbReference>
<dbReference type="Proteomes" id="UP000070409">
    <property type="component" value="Unassembled WGS sequence"/>
</dbReference>
<keyword evidence="1" id="KW-1133">Transmembrane helix</keyword>
<evidence type="ECO:0000313" key="4">
    <source>
        <dbReference type="Proteomes" id="UP000070258"/>
    </source>
</evidence>
<evidence type="ECO:0008006" key="6">
    <source>
        <dbReference type="Google" id="ProtNLM"/>
    </source>
</evidence>
<dbReference type="RefSeq" id="WP_068575293.1">
    <property type="nucleotide sequence ID" value="NZ_LSRE01000050.1"/>
</dbReference>
<dbReference type="PANTHER" id="PTHR35791:SF1">
    <property type="entry name" value="UPF0754 MEMBRANE PROTEIN YHEB"/>
    <property type="match status" value="1"/>
</dbReference>
<reference evidence="2 5" key="1">
    <citation type="submission" date="2016-02" db="EMBL/GenBank/DDBJ databases">
        <authorList>
            <person name="Teng J.L."/>
            <person name="Tang Y."/>
            <person name="Huang Y."/>
            <person name="Guo F."/>
            <person name="Wei W."/>
            <person name="Chen J.H."/>
            <person name="Wong S.Y."/>
            <person name="Lau S.K."/>
            <person name="Woo P.C."/>
        </authorList>
    </citation>
    <scope>NUCLEOTIDE SEQUENCE [LARGE SCALE GENOMIC DNA]</scope>
    <source>
        <strain evidence="2 5">JCM 13375</strain>
    </source>
</reference>